<keyword evidence="1" id="KW-0732">Signal</keyword>
<feature type="signal peptide" evidence="1">
    <location>
        <begin position="1"/>
        <end position="28"/>
    </location>
</feature>
<protein>
    <recommendedName>
        <fullName evidence="4">Secreted protein</fullName>
    </recommendedName>
</protein>
<comment type="caution">
    <text evidence="2">The sequence shown here is derived from an EMBL/GenBank/DDBJ whole genome shotgun (WGS) entry which is preliminary data.</text>
</comment>
<reference evidence="2 3" key="2">
    <citation type="journal article" date="2019" name="G3 (Bethesda)">
        <title>Hybrid Assembly of the Genome of the Entomopathogenic Nematode Steinernema carpocapsae Identifies the X-Chromosome.</title>
        <authorList>
            <person name="Serra L."/>
            <person name="Macchietto M."/>
            <person name="Macias-Munoz A."/>
            <person name="McGill C.J."/>
            <person name="Rodriguez I.M."/>
            <person name="Rodriguez B."/>
            <person name="Murad R."/>
            <person name="Mortazavi A."/>
        </authorList>
    </citation>
    <scope>NUCLEOTIDE SEQUENCE [LARGE SCALE GENOMIC DNA]</scope>
    <source>
        <strain evidence="2 3">ALL</strain>
    </source>
</reference>
<gene>
    <name evidence="2" type="ORF">L596_010754</name>
</gene>
<proteinExistence type="predicted"/>
<accession>A0A4U5PJA0</accession>
<evidence type="ECO:0008006" key="4">
    <source>
        <dbReference type="Google" id="ProtNLM"/>
    </source>
</evidence>
<dbReference type="Proteomes" id="UP000298663">
    <property type="component" value="Unassembled WGS sequence"/>
</dbReference>
<evidence type="ECO:0000256" key="1">
    <source>
        <dbReference type="SAM" id="SignalP"/>
    </source>
</evidence>
<sequence length="85" mass="9747">MNYKVSQMFVITYLLLFCFHCSLHKCSQKRERTCLRDALASENTRLAAKHANTSASRPARHPSQVRRFALNRFIFCNSLGASLLV</sequence>
<keyword evidence="3" id="KW-1185">Reference proteome</keyword>
<organism evidence="2 3">
    <name type="scientific">Steinernema carpocapsae</name>
    <name type="common">Entomopathogenic nematode</name>
    <dbReference type="NCBI Taxonomy" id="34508"/>
    <lineage>
        <taxon>Eukaryota</taxon>
        <taxon>Metazoa</taxon>
        <taxon>Ecdysozoa</taxon>
        <taxon>Nematoda</taxon>
        <taxon>Chromadorea</taxon>
        <taxon>Rhabditida</taxon>
        <taxon>Tylenchina</taxon>
        <taxon>Panagrolaimomorpha</taxon>
        <taxon>Strongyloidoidea</taxon>
        <taxon>Steinernematidae</taxon>
        <taxon>Steinernema</taxon>
    </lineage>
</organism>
<reference evidence="2 3" key="1">
    <citation type="journal article" date="2015" name="Genome Biol.">
        <title>Comparative genomics of Steinernema reveals deeply conserved gene regulatory networks.</title>
        <authorList>
            <person name="Dillman A.R."/>
            <person name="Macchietto M."/>
            <person name="Porter C.F."/>
            <person name="Rogers A."/>
            <person name="Williams B."/>
            <person name="Antoshechkin I."/>
            <person name="Lee M.M."/>
            <person name="Goodwin Z."/>
            <person name="Lu X."/>
            <person name="Lewis E.E."/>
            <person name="Goodrich-Blair H."/>
            <person name="Stock S.P."/>
            <person name="Adams B.J."/>
            <person name="Sternberg P.W."/>
            <person name="Mortazavi A."/>
        </authorList>
    </citation>
    <scope>NUCLEOTIDE SEQUENCE [LARGE SCALE GENOMIC DNA]</scope>
    <source>
        <strain evidence="2 3">ALL</strain>
    </source>
</reference>
<name>A0A4U5PJA0_STECR</name>
<dbReference type="AlphaFoldDB" id="A0A4U5PJA0"/>
<dbReference type="EMBL" id="AZBU02000002">
    <property type="protein sequence ID" value="TKR96782.1"/>
    <property type="molecule type" value="Genomic_DNA"/>
</dbReference>
<evidence type="ECO:0000313" key="2">
    <source>
        <dbReference type="EMBL" id="TKR96782.1"/>
    </source>
</evidence>
<feature type="chain" id="PRO_5020218023" description="Secreted protein" evidence="1">
    <location>
        <begin position="29"/>
        <end position="85"/>
    </location>
</feature>
<evidence type="ECO:0000313" key="3">
    <source>
        <dbReference type="Proteomes" id="UP000298663"/>
    </source>
</evidence>